<comment type="caution">
    <text evidence="2">The sequence shown here is derived from an EMBL/GenBank/DDBJ whole genome shotgun (WGS) entry which is preliminary data.</text>
</comment>
<keyword evidence="1" id="KW-1133">Transmembrane helix</keyword>
<accession>E7ML72</accession>
<dbReference type="Proteomes" id="UP000004097">
    <property type="component" value="Unassembled WGS sequence"/>
</dbReference>
<reference evidence="2 3" key="1">
    <citation type="submission" date="2010-08" db="EMBL/GenBank/DDBJ databases">
        <authorList>
            <person name="Weinstock G."/>
            <person name="Sodergren E."/>
            <person name="Clifton S."/>
            <person name="Fulton L."/>
            <person name="Fulton B."/>
            <person name="Courtney L."/>
            <person name="Fronick C."/>
            <person name="Harrison M."/>
            <person name="Strong C."/>
            <person name="Farmer C."/>
            <person name="Delahaunty K."/>
            <person name="Markovic C."/>
            <person name="Hall O."/>
            <person name="Minx P."/>
            <person name="Tomlinson C."/>
            <person name="Mitreva M."/>
            <person name="Hou S."/>
            <person name="Chen J."/>
            <person name="Wollam A."/>
            <person name="Pepin K.H."/>
            <person name="Johnson M."/>
            <person name="Bhonagiri V."/>
            <person name="Zhang X."/>
            <person name="Suruliraj S."/>
            <person name="Warren W."/>
            <person name="Chinwalla A."/>
            <person name="Mardis E.R."/>
            <person name="Wilson R.K."/>
        </authorList>
    </citation>
    <scope>NUCLEOTIDE SEQUENCE [LARGE SCALE GENOMIC DNA]</scope>
    <source>
        <strain evidence="2 3">F0204</strain>
    </source>
</reference>
<evidence type="ECO:0000256" key="1">
    <source>
        <dbReference type="SAM" id="Phobius"/>
    </source>
</evidence>
<protein>
    <submittedName>
        <fullName evidence="2">Uncharacterized protein</fullName>
    </submittedName>
</protein>
<gene>
    <name evidence="2" type="ORF">HMPREF9430_00363</name>
</gene>
<evidence type="ECO:0000313" key="3">
    <source>
        <dbReference type="Proteomes" id="UP000004097"/>
    </source>
</evidence>
<dbReference type="EMBL" id="AECQ01000004">
    <property type="protein sequence ID" value="EFW25195.1"/>
    <property type="molecule type" value="Genomic_DNA"/>
</dbReference>
<organism evidence="2 3">
    <name type="scientific">Solobacterium moorei F0204</name>
    <dbReference type="NCBI Taxonomy" id="706433"/>
    <lineage>
        <taxon>Bacteria</taxon>
        <taxon>Bacillati</taxon>
        <taxon>Bacillota</taxon>
        <taxon>Erysipelotrichia</taxon>
        <taxon>Erysipelotrichales</taxon>
        <taxon>Erysipelotrichaceae</taxon>
        <taxon>Solobacterium</taxon>
    </lineage>
</organism>
<proteinExistence type="predicted"/>
<keyword evidence="3" id="KW-1185">Reference proteome</keyword>
<evidence type="ECO:0000313" key="2">
    <source>
        <dbReference type="EMBL" id="EFW25195.1"/>
    </source>
</evidence>
<name>E7ML72_9FIRM</name>
<sequence>MWDVILCGMYLIDSVALGIGLGMLIGMMIGITVPKIKKKERTWQQK</sequence>
<dbReference type="STRING" id="706433.HMPREF9430_00363"/>
<keyword evidence="1" id="KW-0472">Membrane</keyword>
<dbReference type="AlphaFoldDB" id="E7ML72"/>
<dbReference type="HOGENOM" id="CLU_3189107_0_0_9"/>
<keyword evidence="1" id="KW-0812">Transmembrane</keyword>
<feature type="transmembrane region" description="Helical" evidence="1">
    <location>
        <begin position="15"/>
        <end position="36"/>
    </location>
</feature>